<proteinExistence type="predicted"/>
<accession>A0A9P5NFK8</accession>
<dbReference type="OrthoDB" id="3128795at2759"/>
<sequence length="149" mass="16370">MRNALSSSQTFQVPNDQGFPRFIQEPPSPRCPLLTRAAGLDSRSHSSGSSLAPKSQVTIGTANTDTYDPDLYKEAPAVGKFLEACTSSIGHIYTSLTGFGCRSEEDPRKIVRLSPEKRKEVLREILEVGGCLTKLDLAVLEDHFDKFLL</sequence>
<evidence type="ECO:0000313" key="2">
    <source>
        <dbReference type="EMBL" id="KAF8883323.1"/>
    </source>
</evidence>
<organism evidence="2 3">
    <name type="scientific">Gymnopilus junonius</name>
    <name type="common">Spectacular rustgill mushroom</name>
    <name type="synonym">Gymnopilus spectabilis subsp. junonius</name>
    <dbReference type="NCBI Taxonomy" id="109634"/>
    <lineage>
        <taxon>Eukaryota</taxon>
        <taxon>Fungi</taxon>
        <taxon>Dikarya</taxon>
        <taxon>Basidiomycota</taxon>
        <taxon>Agaricomycotina</taxon>
        <taxon>Agaricomycetes</taxon>
        <taxon>Agaricomycetidae</taxon>
        <taxon>Agaricales</taxon>
        <taxon>Agaricineae</taxon>
        <taxon>Hymenogastraceae</taxon>
        <taxon>Gymnopilus</taxon>
    </lineage>
</organism>
<dbReference type="AlphaFoldDB" id="A0A9P5NFK8"/>
<feature type="region of interest" description="Disordered" evidence="1">
    <location>
        <begin position="1"/>
        <end position="28"/>
    </location>
</feature>
<gene>
    <name evidence="2" type="ORF">CPB84DRAFT_189269</name>
</gene>
<reference evidence="2" key="1">
    <citation type="submission" date="2020-11" db="EMBL/GenBank/DDBJ databases">
        <authorList>
            <consortium name="DOE Joint Genome Institute"/>
            <person name="Ahrendt S."/>
            <person name="Riley R."/>
            <person name="Andreopoulos W."/>
            <person name="LaButti K."/>
            <person name="Pangilinan J."/>
            <person name="Ruiz-duenas F.J."/>
            <person name="Barrasa J.M."/>
            <person name="Sanchez-Garcia M."/>
            <person name="Camarero S."/>
            <person name="Miyauchi S."/>
            <person name="Serrano A."/>
            <person name="Linde D."/>
            <person name="Babiker R."/>
            <person name="Drula E."/>
            <person name="Ayuso-Fernandez I."/>
            <person name="Pacheco R."/>
            <person name="Padilla G."/>
            <person name="Ferreira P."/>
            <person name="Barriuso J."/>
            <person name="Kellner H."/>
            <person name="Castanera R."/>
            <person name="Alfaro M."/>
            <person name="Ramirez L."/>
            <person name="Pisabarro A.G."/>
            <person name="Kuo A."/>
            <person name="Tritt A."/>
            <person name="Lipzen A."/>
            <person name="He G."/>
            <person name="Yan M."/>
            <person name="Ng V."/>
            <person name="Cullen D."/>
            <person name="Martin F."/>
            <person name="Rosso M.-N."/>
            <person name="Henrissat B."/>
            <person name="Hibbett D."/>
            <person name="Martinez A.T."/>
            <person name="Grigoriev I.V."/>
        </authorList>
    </citation>
    <scope>NUCLEOTIDE SEQUENCE</scope>
    <source>
        <strain evidence="2">AH 44721</strain>
    </source>
</reference>
<comment type="caution">
    <text evidence="2">The sequence shown here is derived from an EMBL/GenBank/DDBJ whole genome shotgun (WGS) entry which is preliminary data.</text>
</comment>
<evidence type="ECO:0000313" key="3">
    <source>
        <dbReference type="Proteomes" id="UP000724874"/>
    </source>
</evidence>
<keyword evidence="3" id="KW-1185">Reference proteome</keyword>
<dbReference type="Proteomes" id="UP000724874">
    <property type="component" value="Unassembled WGS sequence"/>
</dbReference>
<evidence type="ECO:0000256" key="1">
    <source>
        <dbReference type="SAM" id="MobiDB-lite"/>
    </source>
</evidence>
<protein>
    <submittedName>
        <fullName evidence="2">Uncharacterized protein</fullName>
    </submittedName>
</protein>
<feature type="compositionally biased region" description="Polar residues" evidence="1">
    <location>
        <begin position="1"/>
        <end position="15"/>
    </location>
</feature>
<dbReference type="EMBL" id="JADNYJ010000116">
    <property type="protein sequence ID" value="KAF8883323.1"/>
    <property type="molecule type" value="Genomic_DNA"/>
</dbReference>
<name>A0A9P5NFK8_GYMJU</name>